<dbReference type="Gene3D" id="2.130.10.10">
    <property type="entry name" value="YVTN repeat-like/Quinoprotein amine dehydrogenase"/>
    <property type="match status" value="2"/>
</dbReference>
<evidence type="ECO:0000313" key="6">
    <source>
        <dbReference type="EMBL" id="VVC42714.1"/>
    </source>
</evidence>
<sequence>MFNYVLFFIECQEQPSRIYYAPSQLIKRLKCQCVIRILHFHNVNNPLKFLGISNIYSSEMAQTRRVPIFGSRPPCAYQSRLDDRSAQLKAARKERLKRYDNPDDFICYRDSDDDEEESIMSLCTMLNSSYNFVDYVRNREYGMREYHSVNQNYGTRHILTHDLFKEKPISLATMDKVFCSQWLSSKQIVFGTKCNKLMVYNVNSDKMDQIPSIKGHVDMLGDQQSGIHSIKINPSKTLLATGAYSSNEIAVYRLPTLDPIVLAEGAHKDRIFDIEWLDTEFFVSGSRDTELALWQVHDDYEERYDADGDFIQPAIQYLKPTVIKSCKTAEKVRAISFNKNLKEMVTLSLNGYVHIWDVERFKQRFSRRLSSGQDNVCMAMKSDSTLYAIGCRSYTLLLDSRMLHTIKKIPTRASGCGLYIFNVLFFICNYNYLNF</sequence>
<evidence type="ECO:0000256" key="2">
    <source>
        <dbReference type="ARBA" id="ARBA00022737"/>
    </source>
</evidence>
<feature type="repeat" description="WD" evidence="3">
    <location>
        <begin position="264"/>
        <end position="304"/>
    </location>
</feature>
<dbReference type="InterPro" id="IPR056151">
    <property type="entry name" value="Beta-prop_DCAF12"/>
</dbReference>
<keyword evidence="4" id="KW-1133">Transmembrane helix</keyword>
<protein>
    <submittedName>
        <fullName evidence="6">WD40/YVTN repeat-like-containing domain,WD40 repeat, conserved site,WD40-repeat-containing domain,WD40</fullName>
    </submittedName>
</protein>
<dbReference type="PROSITE" id="PS50082">
    <property type="entry name" value="WD_REPEATS_2"/>
    <property type="match status" value="1"/>
</dbReference>
<keyword evidence="1 3" id="KW-0853">WD repeat</keyword>
<dbReference type="Pfam" id="PF23760">
    <property type="entry name" value="Beta-prop_DCAF12"/>
    <property type="match status" value="1"/>
</dbReference>
<organism evidence="6 7">
    <name type="scientific">Cinara cedri</name>
    <dbReference type="NCBI Taxonomy" id="506608"/>
    <lineage>
        <taxon>Eukaryota</taxon>
        <taxon>Metazoa</taxon>
        <taxon>Ecdysozoa</taxon>
        <taxon>Arthropoda</taxon>
        <taxon>Hexapoda</taxon>
        <taxon>Insecta</taxon>
        <taxon>Pterygota</taxon>
        <taxon>Neoptera</taxon>
        <taxon>Paraneoptera</taxon>
        <taxon>Hemiptera</taxon>
        <taxon>Sternorrhyncha</taxon>
        <taxon>Aphidomorpha</taxon>
        <taxon>Aphidoidea</taxon>
        <taxon>Aphididae</taxon>
        <taxon>Lachninae</taxon>
        <taxon>Cinara</taxon>
    </lineage>
</organism>
<dbReference type="OrthoDB" id="9610195at2759"/>
<dbReference type="SMART" id="SM00320">
    <property type="entry name" value="WD40"/>
    <property type="match status" value="4"/>
</dbReference>
<evidence type="ECO:0000256" key="4">
    <source>
        <dbReference type="SAM" id="Phobius"/>
    </source>
</evidence>
<dbReference type="InterPro" id="IPR036322">
    <property type="entry name" value="WD40_repeat_dom_sf"/>
</dbReference>
<feature type="transmembrane region" description="Helical" evidence="4">
    <location>
        <begin position="416"/>
        <end position="433"/>
    </location>
</feature>
<name>A0A5E4NJZ7_9HEMI</name>
<dbReference type="Proteomes" id="UP000325440">
    <property type="component" value="Unassembled WGS sequence"/>
</dbReference>
<dbReference type="SUPFAM" id="SSF50978">
    <property type="entry name" value="WD40 repeat-like"/>
    <property type="match status" value="1"/>
</dbReference>
<keyword evidence="4" id="KW-0812">Transmembrane</keyword>
<gene>
    <name evidence="6" type="ORF">CINCED_3A005471</name>
</gene>
<feature type="domain" description="DDB1- and CUL4-associated factor 12 beta-propeller" evidence="5">
    <location>
        <begin position="162"/>
        <end position="414"/>
    </location>
</feature>
<proteinExistence type="predicted"/>
<keyword evidence="4" id="KW-0472">Membrane</keyword>
<keyword evidence="7" id="KW-1185">Reference proteome</keyword>
<evidence type="ECO:0000313" key="7">
    <source>
        <dbReference type="Proteomes" id="UP000325440"/>
    </source>
</evidence>
<evidence type="ECO:0000256" key="1">
    <source>
        <dbReference type="ARBA" id="ARBA00022574"/>
    </source>
</evidence>
<dbReference type="EMBL" id="CABPRJ010001984">
    <property type="protein sequence ID" value="VVC42714.1"/>
    <property type="molecule type" value="Genomic_DNA"/>
</dbReference>
<dbReference type="PANTHER" id="PTHR19848">
    <property type="entry name" value="WD40 REPEAT PROTEIN"/>
    <property type="match status" value="1"/>
</dbReference>
<dbReference type="InterPro" id="IPR015943">
    <property type="entry name" value="WD40/YVTN_repeat-like_dom_sf"/>
</dbReference>
<dbReference type="PANTHER" id="PTHR19848:SF8">
    <property type="entry name" value="F-BOX AND WD REPEAT DOMAIN CONTAINING 7"/>
    <property type="match status" value="1"/>
</dbReference>
<dbReference type="AlphaFoldDB" id="A0A5E4NJZ7"/>
<accession>A0A5E4NJZ7</accession>
<dbReference type="InterPro" id="IPR001680">
    <property type="entry name" value="WD40_rpt"/>
</dbReference>
<evidence type="ECO:0000256" key="3">
    <source>
        <dbReference type="PROSITE-ProRule" id="PRU00221"/>
    </source>
</evidence>
<reference evidence="6 7" key="1">
    <citation type="submission" date="2019-08" db="EMBL/GenBank/DDBJ databases">
        <authorList>
            <person name="Alioto T."/>
            <person name="Alioto T."/>
            <person name="Gomez Garrido J."/>
        </authorList>
    </citation>
    <scope>NUCLEOTIDE SEQUENCE [LARGE SCALE GENOMIC DNA]</scope>
</reference>
<evidence type="ECO:0000259" key="5">
    <source>
        <dbReference type="Pfam" id="PF23760"/>
    </source>
</evidence>
<keyword evidence="2" id="KW-0677">Repeat</keyword>